<dbReference type="Pfam" id="PF03764">
    <property type="entry name" value="EFG_IV"/>
    <property type="match status" value="1"/>
</dbReference>
<sequence length="62" mass="7078">MSVIKDSVVAGFQWVSKEGPLAEESLRGFRINLYDAMIRSDPMHRSGEKLIDLLNLSIDYQH</sequence>
<evidence type="ECO:0000259" key="3">
    <source>
        <dbReference type="Pfam" id="PF03764"/>
    </source>
</evidence>
<proteinExistence type="predicted"/>
<dbReference type="SUPFAM" id="SSF54211">
    <property type="entry name" value="Ribosomal protein S5 domain 2-like"/>
    <property type="match status" value="1"/>
</dbReference>
<dbReference type="Proteomes" id="UP000276133">
    <property type="component" value="Unassembled WGS sequence"/>
</dbReference>
<accession>A0A3M7S5X8</accession>
<keyword evidence="4" id="KW-0251">Elongation factor</keyword>
<gene>
    <name evidence="4" type="ORF">BpHYR1_018696</name>
</gene>
<evidence type="ECO:0000313" key="4">
    <source>
        <dbReference type="EMBL" id="RNA31045.1"/>
    </source>
</evidence>
<dbReference type="Gene3D" id="3.30.230.10">
    <property type="match status" value="1"/>
</dbReference>
<dbReference type="InterPro" id="IPR020568">
    <property type="entry name" value="Ribosomal_Su5_D2-typ_SF"/>
</dbReference>
<dbReference type="OrthoDB" id="6491607at2759"/>
<dbReference type="AlphaFoldDB" id="A0A3M7S5X8"/>
<protein>
    <submittedName>
        <fullName evidence="4">Elongation factor</fullName>
    </submittedName>
</protein>
<keyword evidence="1" id="KW-0547">Nucleotide-binding</keyword>
<dbReference type="GO" id="GO:0005525">
    <property type="term" value="F:GTP binding"/>
    <property type="evidence" value="ECO:0007669"/>
    <property type="project" value="UniProtKB-KW"/>
</dbReference>
<reference evidence="4 5" key="1">
    <citation type="journal article" date="2018" name="Sci. Rep.">
        <title>Genomic signatures of local adaptation to the degree of environmental predictability in rotifers.</title>
        <authorList>
            <person name="Franch-Gras L."/>
            <person name="Hahn C."/>
            <person name="Garcia-Roger E.M."/>
            <person name="Carmona M.J."/>
            <person name="Serra M."/>
            <person name="Gomez A."/>
        </authorList>
    </citation>
    <scope>NUCLEOTIDE SEQUENCE [LARGE SCALE GENOMIC DNA]</scope>
    <source>
        <strain evidence="4">HYR1</strain>
    </source>
</reference>
<organism evidence="4 5">
    <name type="scientific">Brachionus plicatilis</name>
    <name type="common">Marine rotifer</name>
    <name type="synonym">Brachionus muelleri</name>
    <dbReference type="NCBI Taxonomy" id="10195"/>
    <lineage>
        <taxon>Eukaryota</taxon>
        <taxon>Metazoa</taxon>
        <taxon>Spiralia</taxon>
        <taxon>Gnathifera</taxon>
        <taxon>Rotifera</taxon>
        <taxon>Eurotatoria</taxon>
        <taxon>Monogononta</taxon>
        <taxon>Pseudotrocha</taxon>
        <taxon>Ploima</taxon>
        <taxon>Brachionidae</taxon>
        <taxon>Brachionus</taxon>
    </lineage>
</organism>
<evidence type="ECO:0000256" key="1">
    <source>
        <dbReference type="ARBA" id="ARBA00022741"/>
    </source>
</evidence>
<evidence type="ECO:0000313" key="5">
    <source>
        <dbReference type="Proteomes" id="UP000276133"/>
    </source>
</evidence>
<keyword evidence="2" id="KW-0342">GTP-binding</keyword>
<dbReference type="STRING" id="10195.A0A3M7S5X8"/>
<feature type="domain" description="Translation elongation factor EFG/EF2" evidence="3">
    <location>
        <begin position="3"/>
        <end position="50"/>
    </location>
</feature>
<name>A0A3M7S5X8_BRAPC</name>
<evidence type="ECO:0000256" key="2">
    <source>
        <dbReference type="ARBA" id="ARBA00023134"/>
    </source>
</evidence>
<dbReference type="InterPro" id="IPR014721">
    <property type="entry name" value="Ribsml_uS5_D2-typ_fold_subgr"/>
</dbReference>
<dbReference type="GO" id="GO:0003746">
    <property type="term" value="F:translation elongation factor activity"/>
    <property type="evidence" value="ECO:0007669"/>
    <property type="project" value="UniProtKB-KW"/>
</dbReference>
<comment type="caution">
    <text evidence="4">The sequence shown here is derived from an EMBL/GenBank/DDBJ whole genome shotgun (WGS) entry which is preliminary data.</text>
</comment>
<keyword evidence="4" id="KW-0648">Protein biosynthesis</keyword>
<keyword evidence="5" id="KW-1185">Reference proteome</keyword>
<dbReference type="EMBL" id="REGN01002003">
    <property type="protein sequence ID" value="RNA31045.1"/>
    <property type="molecule type" value="Genomic_DNA"/>
</dbReference>
<dbReference type="InterPro" id="IPR005517">
    <property type="entry name" value="Transl_elong_EFG/EF2_IV"/>
</dbReference>